<dbReference type="NCBIfam" id="TIGR01669">
    <property type="entry name" value="phage_XkdX"/>
    <property type="match status" value="1"/>
</dbReference>
<dbReference type="Pfam" id="PF09693">
    <property type="entry name" value="Phage_XkdX"/>
    <property type="match status" value="1"/>
</dbReference>
<protein>
    <submittedName>
        <fullName evidence="1">XkdX family protein</fullName>
    </submittedName>
</protein>
<organism evidence="1">
    <name type="scientific">Pediococcus pentosaceus CGMCC 7049</name>
    <dbReference type="NCBI Taxonomy" id="1460385"/>
    <lineage>
        <taxon>Bacteria</taxon>
        <taxon>Bacillati</taxon>
        <taxon>Bacillota</taxon>
        <taxon>Bacilli</taxon>
        <taxon>Lactobacillales</taxon>
        <taxon>Lactobacillaceae</taxon>
        <taxon>Pediococcus</taxon>
    </lineage>
</organism>
<proteinExistence type="predicted"/>
<accession>A0AAU7NNC0</accession>
<name>A0AAU7NNC0_PEDPE</name>
<dbReference type="AlphaFoldDB" id="A0AAU7NNC0"/>
<dbReference type="EMBL" id="CP157400">
    <property type="protein sequence ID" value="XBS09154.1"/>
    <property type="molecule type" value="Genomic_DNA"/>
</dbReference>
<reference evidence="1" key="2">
    <citation type="submission" date="2024-05" db="EMBL/GenBank/DDBJ databases">
        <authorList>
            <person name="Chen H."/>
        </authorList>
    </citation>
    <scope>NUCLEOTIDE SEQUENCE</scope>
    <source>
        <strain evidence="1">CGMCC 7049</strain>
    </source>
</reference>
<evidence type="ECO:0000313" key="1">
    <source>
        <dbReference type="EMBL" id="XBS09154.1"/>
    </source>
</evidence>
<dbReference type="InterPro" id="IPR010022">
    <property type="entry name" value="XkdX"/>
</dbReference>
<dbReference type="RefSeq" id="WP_080704993.1">
    <property type="nucleotide sequence ID" value="NZ_CP157400.1"/>
</dbReference>
<gene>
    <name evidence="1" type="ORF">BB06_04305</name>
</gene>
<reference evidence="1" key="1">
    <citation type="submission" date="2014-02" db="EMBL/GenBank/DDBJ databases">
        <authorList>
            <person name="Zhao D."/>
            <person name="Dong X."/>
            <person name="Li Y."/>
            <person name="Lv L."/>
            <person name="Zhao D."/>
            <person name="Gao Y."/>
            <person name="Wang Y."/>
            <person name="Li Y."/>
        </authorList>
    </citation>
    <scope>NUCLEOTIDE SEQUENCE</scope>
    <source>
        <strain evidence="1">CGMCC 7049</strain>
    </source>
</reference>
<sequence length="51" mass="5894">MINFPDFNSIKSWYNAQLWTKDMVSYGVVCNKITADQYKEITGEDYVAPTP</sequence>